<accession>A0ABU6TMA0</accession>
<dbReference type="EMBL" id="JASCZI010091320">
    <property type="protein sequence ID" value="MED6149926.1"/>
    <property type="molecule type" value="Genomic_DNA"/>
</dbReference>
<dbReference type="InterPro" id="IPR005314">
    <property type="entry name" value="Peptidase_C50"/>
</dbReference>
<name>A0ABU6TMA0_9FABA</name>
<protein>
    <submittedName>
        <fullName evidence="1">Uncharacterized protein</fullName>
    </submittedName>
</protein>
<organism evidence="1 2">
    <name type="scientific">Stylosanthes scabra</name>
    <dbReference type="NCBI Taxonomy" id="79078"/>
    <lineage>
        <taxon>Eukaryota</taxon>
        <taxon>Viridiplantae</taxon>
        <taxon>Streptophyta</taxon>
        <taxon>Embryophyta</taxon>
        <taxon>Tracheophyta</taxon>
        <taxon>Spermatophyta</taxon>
        <taxon>Magnoliopsida</taxon>
        <taxon>eudicotyledons</taxon>
        <taxon>Gunneridae</taxon>
        <taxon>Pentapetalae</taxon>
        <taxon>rosids</taxon>
        <taxon>fabids</taxon>
        <taxon>Fabales</taxon>
        <taxon>Fabaceae</taxon>
        <taxon>Papilionoideae</taxon>
        <taxon>50 kb inversion clade</taxon>
        <taxon>dalbergioids sensu lato</taxon>
        <taxon>Dalbergieae</taxon>
        <taxon>Pterocarpus clade</taxon>
        <taxon>Stylosanthes</taxon>
    </lineage>
</organism>
<comment type="caution">
    <text evidence="1">The sequence shown here is derived from an EMBL/GenBank/DDBJ whole genome shotgun (WGS) entry which is preliminary data.</text>
</comment>
<proteinExistence type="predicted"/>
<dbReference type="PANTHER" id="PTHR12792:SF0">
    <property type="entry name" value="SEPARIN"/>
    <property type="match status" value="1"/>
</dbReference>
<keyword evidence="2" id="KW-1185">Reference proteome</keyword>
<evidence type="ECO:0000313" key="1">
    <source>
        <dbReference type="EMBL" id="MED6149926.1"/>
    </source>
</evidence>
<sequence length="160" mass="18584">MVPKEIPGDVFTIERAEIVYEICWYLLKCYHSKAARNFFCNTNSIRFEDLASWLMVAYILSRVVSDIFQKVSKLLVVIHVSALREQISMSSLSQPLSENYWASYFHQASIGTHYTHQFLSNLTGRCKDSYISKSSNQEGSKLLLRPFAYLNFQLFMLFVI</sequence>
<reference evidence="1 2" key="1">
    <citation type="journal article" date="2023" name="Plants (Basel)">
        <title>Bridging the Gap: Combining Genomics and Transcriptomics Approaches to Understand Stylosanthes scabra, an Orphan Legume from the Brazilian Caatinga.</title>
        <authorList>
            <person name="Ferreira-Neto J.R.C."/>
            <person name="da Silva M.D."/>
            <person name="Binneck E."/>
            <person name="de Melo N.F."/>
            <person name="da Silva R.H."/>
            <person name="de Melo A.L.T.M."/>
            <person name="Pandolfi V."/>
            <person name="Bustamante F.O."/>
            <person name="Brasileiro-Vidal A.C."/>
            <person name="Benko-Iseppon A.M."/>
        </authorList>
    </citation>
    <scope>NUCLEOTIDE SEQUENCE [LARGE SCALE GENOMIC DNA]</scope>
    <source>
        <tissue evidence="1">Leaves</tissue>
    </source>
</reference>
<dbReference type="Proteomes" id="UP001341840">
    <property type="component" value="Unassembled WGS sequence"/>
</dbReference>
<evidence type="ECO:0000313" key="2">
    <source>
        <dbReference type="Proteomes" id="UP001341840"/>
    </source>
</evidence>
<dbReference type="PANTHER" id="PTHR12792">
    <property type="entry name" value="EXTRA SPINDLE POLES 1-RELATED"/>
    <property type="match status" value="1"/>
</dbReference>
<gene>
    <name evidence="1" type="ORF">PIB30_067258</name>
</gene>